<evidence type="ECO:0000256" key="4">
    <source>
        <dbReference type="ARBA" id="ARBA00004635"/>
    </source>
</evidence>
<dbReference type="PANTHER" id="PTHR34933:SF1">
    <property type="entry name" value="FLAGELLAR L-RING PROTEIN"/>
    <property type="match status" value="1"/>
</dbReference>
<evidence type="ECO:0000313" key="14">
    <source>
        <dbReference type="EMBL" id="ABJ90681.1"/>
    </source>
</evidence>
<dbReference type="PANTHER" id="PTHR34933">
    <property type="entry name" value="FLAGELLAR L-RING PROTEIN"/>
    <property type="match status" value="1"/>
</dbReference>
<name>Q057L8_BUCCC</name>
<comment type="subcellular location">
    <subcellularLocation>
        <location evidence="2">Bacterial flagellum basal body</location>
    </subcellularLocation>
    <subcellularLocation>
        <location evidence="3">Cell outer membrane</location>
    </subcellularLocation>
    <subcellularLocation>
        <location evidence="4">Membrane</location>
        <topology evidence="4">Lipid-anchor</topology>
    </subcellularLocation>
</comment>
<keyword evidence="7" id="KW-0732">Signal</keyword>
<dbReference type="eggNOG" id="COG2063">
    <property type="taxonomic scope" value="Bacteria"/>
</dbReference>
<dbReference type="Pfam" id="PF02107">
    <property type="entry name" value="FlgH"/>
    <property type="match status" value="1"/>
</dbReference>
<dbReference type="GO" id="GO:0009279">
    <property type="term" value="C:cell outer membrane"/>
    <property type="evidence" value="ECO:0007669"/>
    <property type="project" value="UniProtKB-SubCell"/>
</dbReference>
<evidence type="ECO:0000256" key="12">
    <source>
        <dbReference type="ARBA" id="ARBA00023288"/>
    </source>
</evidence>
<feature type="transmembrane region" description="Helical" evidence="13">
    <location>
        <begin position="6"/>
        <end position="23"/>
    </location>
</feature>
<keyword evidence="10" id="KW-0975">Bacterial flagellum</keyword>
<evidence type="ECO:0000256" key="10">
    <source>
        <dbReference type="ARBA" id="ARBA00023143"/>
    </source>
</evidence>
<proteinExistence type="inferred from homology"/>
<keyword evidence="14" id="KW-0282">Flagellum</keyword>
<keyword evidence="13" id="KW-1133">Transmembrane helix</keyword>
<keyword evidence="12" id="KW-0449">Lipoprotein</keyword>
<dbReference type="InterPro" id="IPR000527">
    <property type="entry name" value="Flag_Lring"/>
</dbReference>
<reference evidence="14 15" key="1">
    <citation type="journal article" date="2006" name="Science">
        <title>A small microbial genome: the end of a long symbiotic relationship?</title>
        <authorList>
            <person name="Perez-Brocal V."/>
            <person name="Gil R."/>
            <person name="Ramos S."/>
            <person name="Lamelas A."/>
            <person name="Postigo M."/>
            <person name="Michelena J.M."/>
            <person name="Silva F.J."/>
            <person name="Moya A."/>
            <person name="Latorre A."/>
        </authorList>
    </citation>
    <scope>NUCLEOTIDE SEQUENCE [LARGE SCALE GENOMIC DNA]</scope>
    <source>
        <strain evidence="15">Cc</strain>
    </source>
</reference>
<dbReference type="Proteomes" id="UP000000669">
    <property type="component" value="Chromosome"/>
</dbReference>
<dbReference type="GO" id="GO:0003774">
    <property type="term" value="F:cytoskeletal motor activity"/>
    <property type="evidence" value="ECO:0007669"/>
    <property type="project" value="InterPro"/>
</dbReference>
<keyword evidence="14" id="KW-0969">Cilium</keyword>
<evidence type="ECO:0000256" key="2">
    <source>
        <dbReference type="ARBA" id="ARBA00004117"/>
    </source>
</evidence>
<keyword evidence="8 13" id="KW-0472">Membrane</keyword>
<evidence type="ECO:0000256" key="5">
    <source>
        <dbReference type="ARBA" id="ARBA00006929"/>
    </source>
</evidence>
<evidence type="ECO:0000256" key="8">
    <source>
        <dbReference type="ARBA" id="ARBA00023136"/>
    </source>
</evidence>
<comment type="similarity">
    <text evidence="5">Belongs to the FlgH family.</text>
</comment>
<dbReference type="GO" id="GO:0071973">
    <property type="term" value="P:bacterial-type flagellum-dependent cell motility"/>
    <property type="evidence" value="ECO:0007669"/>
    <property type="project" value="InterPro"/>
</dbReference>
<dbReference type="RefSeq" id="WP_011672600.1">
    <property type="nucleotide sequence ID" value="NC_008513.1"/>
</dbReference>
<keyword evidence="9" id="KW-0564">Palmitate</keyword>
<evidence type="ECO:0000256" key="7">
    <source>
        <dbReference type="ARBA" id="ARBA00022729"/>
    </source>
</evidence>
<organism evidence="14 15">
    <name type="scientific">Buchnera aphidicola subsp. Cinara cedri (strain Cc)</name>
    <dbReference type="NCBI Taxonomy" id="372461"/>
    <lineage>
        <taxon>Bacteria</taxon>
        <taxon>Pseudomonadati</taxon>
        <taxon>Pseudomonadota</taxon>
        <taxon>Gammaproteobacteria</taxon>
        <taxon>Enterobacterales</taxon>
        <taxon>Erwiniaceae</taxon>
        <taxon>Buchnera</taxon>
    </lineage>
</organism>
<evidence type="ECO:0000256" key="11">
    <source>
        <dbReference type="ARBA" id="ARBA00023237"/>
    </source>
</evidence>
<keyword evidence="15" id="KW-1185">Reference proteome</keyword>
<dbReference type="KEGG" id="bcc:BCc_212"/>
<keyword evidence="11" id="KW-0998">Cell outer membrane</keyword>
<comment type="function">
    <text evidence="1">Assembles around the rod to form the L-ring and probably protects the motor/basal body from shearing forces during rotation.</text>
</comment>
<keyword evidence="14" id="KW-0966">Cell projection</keyword>
<dbReference type="EMBL" id="CP000263">
    <property type="protein sequence ID" value="ABJ90681.1"/>
    <property type="molecule type" value="Genomic_DNA"/>
</dbReference>
<comment type="subunit">
    <text evidence="6">The basal body constitutes a major portion of the flagellar organelle and consists of four rings (L,P,S, and M) mounted on a central rod.</text>
</comment>
<evidence type="ECO:0000256" key="1">
    <source>
        <dbReference type="ARBA" id="ARBA00002591"/>
    </source>
</evidence>
<keyword evidence="13" id="KW-0812">Transmembrane</keyword>
<sequence>MKSIYFFFKIVLLTILINFFIYNQSFSYNKKIKKNNIIQLNSKILNKNKKSKHNNQSWFNNYKNYSVGDTILVIFNEKNIFKNKVIKYLNKKSNNTIYATPLIRENFFLKKKKKTNDFNIKKKIYINNKMIFKISTTVIKILKNKYLKVLGKKKIIINNSIQTIKFRGIIDAKKINLNNSIHSSKVSNFIIQYIHKNIKKNILFFYIKKIIHFFF</sequence>
<dbReference type="GO" id="GO:0009427">
    <property type="term" value="C:bacterial-type flagellum basal body, distal rod, L ring"/>
    <property type="evidence" value="ECO:0007669"/>
    <property type="project" value="InterPro"/>
</dbReference>
<evidence type="ECO:0000256" key="13">
    <source>
        <dbReference type="SAM" id="Phobius"/>
    </source>
</evidence>
<evidence type="ECO:0000256" key="3">
    <source>
        <dbReference type="ARBA" id="ARBA00004442"/>
    </source>
</evidence>
<protein>
    <submittedName>
        <fullName evidence="14">Flagellar L-ring protein</fullName>
    </submittedName>
</protein>
<accession>Q057L8</accession>
<dbReference type="PRINTS" id="PR01008">
    <property type="entry name" value="FLGLRINGFLGH"/>
</dbReference>
<dbReference type="AlphaFoldDB" id="Q057L8"/>
<dbReference type="STRING" id="372461.BCc_212"/>
<evidence type="ECO:0000313" key="15">
    <source>
        <dbReference type="Proteomes" id="UP000000669"/>
    </source>
</evidence>
<dbReference type="HOGENOM" id="CLU_1281156_0_0_6"/>
<evidence type="ECO:0000256" key="6">
    <source>
        <dbReference type="ARBA" id="ARBA00011439"/>
    </source>
</evidence>
<evidence type="ECO:0000256" key="9">
    <source>
        <dbReference type="ARBA" id="ARBA00023139"/>
    </source>
</evidence>
<gene>
    <name evidence="14" type="primary">flgH</name>
    <name evidence="14" type="ordered locus">BCc_212</name>
</gene>
<dbReference type="OrthoDB" id="6553581at2"/>